<dbReference type="Pfam" id="PF15887">
    <property type="entry name" value="Peptidase_Mx"/>
    <property type="match status" value="1"/>
</dbReference>
<evidence type="ECO:0000313" key="3">
    <source>
        <dbReference type="Proteomes" id="UP000037425"/>
    </source>
</evidence>
<dbReference type="PIRSF" id="PIRSF012641">
    <property type="entry name" value="UCP012641"/>
    <property type="match status" value="1"/>
</dbReference>
<feature type="domain" description="Zinc-ribbon" evidence="1">
    <location>
        <begin position="3"/>
        <end position="92"/>
    </location>
</feature>
<dbReference type="InterPro" id="IPR011201">
    <property type="entry name" value="Zinc-ribbon_6_bact"/>
</dbReference>
<dbReference type="OrthoDB" id="256753at2"/>
<dbReference type="AlphaFoldDB" id="A0A0L8C211"/>
<dbReference type="Proteomes" id="UP000037425">
    <property type="component" value="Unassembled WGS sequence"/>
</dbReference>
<proteinExistence type="predicted"/>
<evidence type="ECO:0000313" key="2">
    <source>
        <dbReference type="EMBL" id="KOF20982.1"/>
    </source>
</evidence>
<sequence length="356" mass="39861">MRLFQCGACGQTIHFENRSCVRCGATLGFDPGDLSMRALVPLDNGLWQIHGDGTRTFRFCDNAAIDVCHWLVPANQPDRYCAACRHNTIVPTTDGVGLERWRRIGLAQRHLFYSLLRWRLPHPTREQDPEGGLAFEFLADAVDAYGNTIPARTGHENGLISLRASEAEDVLRESVRVSMNEPYRSLLGHFRHEIGHFYWQKLVADEATRTEARALFGDETQDYAAALERHYQQGPPDDWQERFISPYASAHPSEDFAECWAHLFHIVDALETGRAFGMNLDPVGHGALEAEIAFDPYRAASAEVIVAAWVPLSVALNAIQRSMGQPDSYPFVLSQPVVKKLDFVNRLILGAATSSR</sequence>
<dbReference type="PATRIC" id="fig|106592.7.peg.2869"/>
<dbReference type="RefSeq" id="WP_053247918.1">
    <property type="nucleotide sequence ID" value="NZ_LGAP01000002.1"/>
</dbReference>
<organism evidence="2 3">
    <name type="scientific">Ensifer adhaerens</name>
    <name type="common">Sinorhizobium morelense</name>
    <dbReference type="NCBI Taxonomy" id="106592"/>
    <lineage>
        <taxon>Bacteria</taxon>
        <taxon>Pseudomonadati</taxon>
        <taxon>Pseudomonadota</taxon>
        <taxon>Alphaproteobacteria</taxon>
        <taxon>Hyphomicrobiales</taxon>
        <taxon>Rhizobiaceae</taxon>
        <taxon>Sinorhizobium/Ensifer group</taxon>
        <taxon>Ensifer</taxon>
    </lineage>
</organism>
<dbReference type="EMBL" id="LGAP01000002">
    <property type="protein sequence ID" value="KOF20982.1"/>
    <property type="molecule type" value="Genomic_DNA"/>
</dbReference>
<name>A0A0L8C211_ENSAD</name>
<dbReference type="Pfam" id="PF10005">
    <property type="entry name" value="Zn_ribbon_DZR_6"/>
    <property type="match status" value="1"/>
</dbReference>
<dbReference type="InterPro" id="IPR031321">
    <property type="entry name" value="UCP012641"/>
</dbReference>
<gene>
    <name evidence="2" type="ORF">AC244_06140</name>
</gene>
<reference evidence="3" key="1">
    <citation type="submission" date="2015-07" db="EMBL/GenBank/DDBJ databases">
        <title>Whole genome sequence of an Ensifer adhaerens strain isolated from a cave pool in the Wind Cave National Park.</title>
        <authorList>
            <person name="Eng W.W.H."/>
            <person name="Gan H.M."/>
            <person name="Barton H.A."/>
            <person name="Savka M.A."/>
        </authorList>
    </citation>
    <scope>NUCLEOTIDE SEQUENCE [LARGE SCALE GENOMIC DNA]</scope>
    <source>
        <strain evidence="3">SD006</strain>
    </source>
</reference>
<dbReference type="Gene3D" id="3.40.390.70">
    <property type="match status" value="1"/>
</dbReference>
<evidence type="ECO:0000259" key="1">
    <source>
        <dbReference type="Pfam" id="PF10005"/>
    </source>
</evidence>
<accession>A0A0L8C211</accession>
<protein>
    <recommendedName>
        <fullName evidence="1">Zinc-ribbon domain-containing protein</fullName>
    </recommendedName>
</protein>
<comment type="caution">
    <text evidence="2">The sequence shown here is derived from an EMBL/GenBank/DDBJ whole genome shotgun (WGS) entry which is preliminary data.</text>
</comment>